<keyword evidence="2" id="KW-0012">Acyltransferase</keyword>
<organism evidence="5 6">
    <name type="scientific">Streptomyces rutgersensis</name>
    <dbReference type="NCBI Taxonomy" id="53451"/>
    <lineage>
        <taxon>Bacteria</taxon>
        <taxon>Bacillati</taxon>
        <taxon>Actinomycetota</taxon>
        <taxon>Actinomycetes</taxon>
        <taxon>Kitasatosporales</taxon>
        <taxon>Streptomycetaceae</taxon>
        <taxon>Streptomyces</taxon>
        <taxon>Streptomyces diastaticus group</taxon>
    </lineage>
</organism>
<proteinExistence type="predicted"/>
<sequence>MLIRPRGSGDLAQAAAALVAVHEADGYPVEGVSQPEAWLSPSGLMAAWVAEQSGLIVGHVAISRPTGGRTGTLERLFVLPAARGRGAAERLIRVAEGFAQAHRLGLVLEVLAKDTAAIRLYRRLGWTETGRRTHHLDSGDSYPSLTFSAPSPAEPVGTA</sequence>
<evidence type="ECO:0000256" key="2">
    <source>
        <dbReference type="ARBA" id="ARBA00023315"/>
    </source>
</evidence>
<dbReference type="SUPFAM" id="SSF55729">
    <property type="entry name" value="Acyl-CoA N-acyltransferases (Nat)"/>
    <property type="match status" value="1"/>
</dbReference>
<reference evidence="6" key="1">
    <citation type="submission" date="2019-10" db="EMBL/GenBank/DDBJ databases">
        <title>Antimicrobial potential of Antarctic Bacteria.</title>
        <authorList>
            <person name="Benaud N."/>
            <person name="Edwards R.J."/>
            <person name="Ferrari B.C."/>
        </authorList>
    </citation>
    <scope>NUCLEOTIDE SEQUENCE [LARGE SCALE GENOMIC DNA]</scope>
    <source>
        <strain evidence="6">NBH77</strain>
    </source>
</reference>
<evidence type="ECO:0000313" key="6">
    <source>
        <dbReference type="Proteomes" id="UP000515764"/>
    </source>
</evidence>
<evidence type="ECO:0000256" key="3">
    <source>
        <dbReference type="SAM" id="MobiDB-lite"/>
    </source>
</evidence>
<evidence type="ECO:0000313" key="5">
    <source>
        <dbReference type="EMBL" id="QNE84834.1"/>
    </source>
</evidence>
<dbReference type="PANTHER" id="PTHR43877:SF2">
    <property type="entry name" value="AMINOALKYLPHOSPHONATE N-ACETYLTRANSFERASE-RELATED"/>
    <property type="match status" value="1"/>
</dbReference>
<gene>
    <name evidence="5" type="ORF">F0345_15880</name>
</gene>
<dbReference type="InterPro" id="IPR050832">
    <property type="entry name" value="Bact_Acetyltransf"/>
</dbReference>
<dbReference type="Proteomes" id="UP000515764">
    <property type="component" value="Chromosome"/>
</dbReference>
<name>A0ABX6S0X7_9ACTN</name>
<dbReference type="InterPro" id="IPR000182">
    <property type="entry name" value="GNAT_dom"/>
</dbReference>
<dbReference type="PROSITE" id="PS51186">
    <property type="entry name" value="GNAT"/>
    <property type="match status" value="1"/>
</dbReference>
<dbReference type="Pfam" id="PF00583">
    <property type="entry name" value="Acetyltransf_1"/>
    <property type="match status" value="1"/>
</dbReference>
<protein>
    <submittedName>
        <fullName evidence="5">GNAT family N-acetyltransferase</fullName>
    </submittedName>
</protein>
<dbReference type="PANTHER" id="PTHR43877">
    <property type="entry name" value="AMINOALKYLPHOSPHONATE N-ACETYLTRANSFERASE-RELATED-RELATED"/>
    <property type="match status" value="1"/>
</dbReference>
<keyword evidence="1" id="KW-0808">Transferase</keyword>
<accession>A0ABX6S0X7</accession>
<dbReference type="InterPro" id="IPR016181">
    <property type="entry name" value="Acyl_CoA_acyltransferase"/>
</dbReference>
<evidence type="ECO:0000256" key="1">
    <source>
        <dbReference type="ARBA" id="ARBA00022679"/>
    </source>
</evidence>
<feature type="domain" description="N-acetyltransferase" evidence="4">
    <location>
        <begin position="1"/>
        <end position="148"/>
    </location>
</feature>
<dbReference type="CDD" id="cd04301">
    <property type="entry name" value="NAT_SF"/>
    <property type="match status" value="1"/>
</dbReference>
<dbReference type="Gene3D" id="3.40.630.30">
    <property type="match status" value="1"/>
</dbReference>
<feature type="region of interest" description="Disordered" evidence="3">
    <location>
        <begin position="132"/>
        <end position="159"/>
    </location>
</feature>
<evidence type="ECO:0000259" key="4">
    <source>
        <dbReference type="PROSITE" id="PS51186"/>
    </source>
</evidence>
<dbReference type="EMBL" id="CP045704">
    <property type="protein sequence ID" value="QNE84834.1"/>
    <property type="molecule type" value="Genomic_DNA"/>
</dbReference>
<keyword evidence="6" id="KW-1185">Reference proteome</keyword>